<evidence type="ECO:0000256" key="1">
    <source>
        <dbReference type="SAM" id="MobiDB-lite"/>
    </source>
</evidence>
<geneLocation type="plasmid" evidence="2 3">
    <name>unnamed1</name>
</geneLocation>
<gene>
    <name evidence="2" type="ORF">EOK75_14110</name>
</gene>
<keyword evidence="2" id="KW-0614">Plasmid</keyword>
<sequence>MTEIITMMRGSDVDFTRFWPATDGSRFDLTDWTVYAFEPHADLLDSLTLTKGDAEAGEIIGRIEWDDRFETGTHMGFQIGIRRGEQDITTHKYMIKVTASARFADEPLPILPTGPQGPQGADGLSSYEVAVAGGYVGSAADWLASLVGPKGDDGAASTVPGPAGADGSDGQSVTVHEFTDEVAAIAFAAAATPLQITVLK</sequence>
<organism evidence="2 3">
    <name type="scientific">Pseudorhodobacter turbinis</name>
    <dbReference type="NCBI Taxonomy" id="2500533"/>
    <lineage>
        <taxon>Bacteria</taxon>
        <taxon>Pseudomonadati</taxon>
        <taxon>Pseudomonadota</taxon>
        <taxon>Alphaproteobacteria</taxon>
        <taxon>Rhodobacterales</taxon>
        <taxon>Paracoccaceae</taxon>
        <taxon>Pseudorhodobacter</taxon>
    </lineage>
</organism>
<dbReference type="Proteomes" id="UP000298631">
    <property type="component" value="Plasmid unnamed1"/>
</dbReference>
<dbReference type="EMBL" id="CP039965">
    <property type="protein sequence ID" value="QCO56931.1"/>
    <property type="molecule type" value="Genomic_DNA"/>
</dbReference>
<evidence type="ECO:0000313" key="2">
    <source>
        <dbReference type="EMBL" id="QCO56931.1"/>
    </source>
</evidence>
<dbReference type="OrthoDB" id="1326914at28211"/>
<dbReference type="AlphaFoldDB" id="A0A4P8EIH1"/>
<proteinExistence type="predicted"/>
<dbReference type="RefSeq" id="WP_137194741.1">
    <property type="nucleotide sequence ID" value="NZ_CP039965.1"/>
</dbReference>
<feature type="region of interest" description="Disordered" evidence="1">
    <location>
        <begin position="151"/>
        <end position="171"/>
    </location>
</feature>
<reference evidence="2 3" key="1">
    <citation type="submission" date="2019-05" db="EMBL/GenBank/DDBJ databases">
        <title>Pseudorhodobacter turbinis sp. nov., isolated from the gut of the Korean turban shell.</title>
        <authorList>
            <person name="Jeong Y.-S."/>
            <person name="Kang W.-R."/>
            <person name="Bae J.-W."/>
        </authorList>
    </citation>
    <scope>NUCLEOTIDE SEQUENCE [LARGE SCALE GENOMIC DNA]</scope>
    <source>
        <strain evidence="2 3">S12M18</strain>
        <plasmid evidence="2 3">unnamed1</plasmid>
    </source>
</reference>
<name>A0A4P8EIH1_9RHOB</name>
<evidence type="ECO:0000313" key="3">
    <source>
        <dbReference type="Proteomes" id="UP000298631"/>
    </source>
</evidence>
<accession>A0A4P8EIH1</accession>
<dbReference type="KEGG" id="pseb:EOK75_14110"/>
<keyword evidence="3" id="KW-1185">Reference proteome</keyword>
<protein>
    <submittedName>
        <fullName evidence="2">Uncharacterized protein</fullName>
    </submittedName>
</protein>